<reference evidence="3" key="1">
    <citation type="submission" date="2022-10" db="EMBL/GenBank/DDBJ databases">
        <title>Comparative genomic analysis of Cohnella hashimotonis sp. nov., isolated from the International Space Station.</title>
        <authorList>
            <person name="Simpson A."/>
            <person name="Venkateswaran K."/>
        </authorList>
    </citation>
    <scope>NUCLEOTIDE SEQUENCE</scope>
    <source>
        <strain evidence="3">DSM 28161</strain>
    </source>
</reference>
<dbReference type="InterPro" id="IPR032260">
    <property type="entry name" value="DUF5060"/>
</dbReference>
<dbReference type="EMBL" id="JAPDIA010000003">
    <property type="protein sequence ID" value="MDG0810530.1"/>
    <property type="molecule type" value="Genomic_DNA"/>
</dbReference>
<organism evidence="3 4">
    <name type="scientific">Cohnella rhizosphaerae</name>
    <dbReference type="NCBI Taxonomy" id="1457232"/>
    <lineage>
        <taxon>Bacteria</taxon>
        <taxon>Bacillati</taxon>
        <taxon>Bacillota</taxon>
        <taxon>Bacilli</taxon>
        <taxon>Bacillales</taxon>
        <taxon>Paenibacillaceae</taxon>
        <taxon>Cohnella</taxon>
    </lineage>
</organism>
<dbReference type="Gene3D" id="2.60.40.1080">
    <property type="match status" value="1"/>
</dbReference>
<dbReference type="InterPro" id="IPR013783">
    <property type="entry name" value="Ig-like_fold"/>
</dbReference>
<evidence type="ECO:0000313" key="4">
    <source>
        <dbReference type="Proteomes" id="UP001153404"/>
    </source>
</evidence>
<dbReference type="InterPro" id="IPR025277">
    <property type="entry name" value="Apiosidase-like_cat_dom"/>
</dbReference>
<comment type="caution">
    <text evidence="3">The sequence shown here is derived from an EMBL/GenBank/DDBJ whole genome shotgun (WGS) entry which is preliminary data.</text>
</comment>
<dbReference type="Gene3D" id="3.20.20.80">
    <property type="entry name" value="Glycosidases"/>
    <property type="match status" value="1"/>
</dbReference>
<dbReference type="InterPro" id="IPR008979">
    <property type="entry name" value="Galactose-bd-like_sf"/>
</dbReference>
<dbReference type="PANTHER" id="PTHR37836">
    <property type="entry name" value="LMO1036 PROTEIN"/>
    <property type="match status" value="1"/>
</dbReference>
<dbReference type="InterPro" id="IPR003343">
    <property type="entry name" value="Big_2"/>
</dbReference>
<dbReference type="Proteomes" id="UP001153404">
    <property type="component" value="Unassembled WGS sequence"/>
</dbReference>
<dbReference type="SMART" id="SM00635">
    <property type="entry name" value="BID_2"/>
    <property type="match status" value="1"/>
</dbReference>
<gene>
    <name evidence="3" type="ORF">OMP40_15065</name>
</gene>
<proteinExistence type="predicted"/>
<accession>A0A9X4KTI0</accession>
<keyword evidence="4" id="KW-1185">Reference proteome</keyword>
<dbReference type="PANTHER" id="PTHR37836:SF2">
    <property type="entry name" value="DUF4038 DOMAIN-CONTAINING PROTEIN"/>
    <property type="match status" value="1"/>
</dbReference>
<dbReference type="RefSeq" id="WP_277532397.1">
    <property type="nucleotide sequence ID" value="NZ_JAPDIA010000003.1"/>
</dbReference>
<dbReference type="InterPro" id="IPR000421">
    <property type="entry name" value="FA58C"/>
</dbReference>
<dbReference type="Pfam" id="PF13204">
    <property type="entry name" value="Apiosidase"/>
    <property type="match status" value="1"/>
</dbReference>
<name>A0A9X4KTI0_9BACL</name>
<dbReference type="Pfam" id="PF02368">
    <property type="entry name" value="Big_2"/>
    <property type="match status" value="1"/>
</dbReference>
<protein>
    <submittedName>
        <fullName evidence="3">DUF4038 domain-containing protein</fullName>
    </submittedName>
</protein>
<evidence type="ECO:0000259" key="2">
    <source>
        <dbReference type="PROSITE" id="PS50022"/>
    </source>
</evidence>
<evidence type="ECO:0000313" key="3">
    <source>
        <dbReference type="EMBL" id="MDG0810530.1"/>
    </source>
</evidence>
<dbReference type="InterPro" id="IPR008964">
    <property type="entry name" value="Invasin/intimin_cell_adhesion"/>
</dbReference>
<dbReference type="Pfam" id="PF16586">
    <property type="entry name" value="DUF5060"/>
    <property type="match status" value="1"/>
</dbReference>
<dbReference type="Gene3D" id="2.60.40.10">
    <property type="entry name" value="Immunoglobulins"/>
    <property type="match status" value="1"/>
</dbReference>
<feature type="region of interest" description="Disordered" evidence="1">
    <location>
        <begin position="723"/>
        <end position="750"/>
    </location>
</feature>
<dbReference type="Gene3D" id="2.60.120.260">
    <property type="entry name" value="Galactose-binding domain-like"/>
    <property type="match status" value="1"/>
</dbReference>
<feature type="compositionally biased region" description="Basic and acidic residues" evidence="1">
    <location>
        <begin position="723"/>
        <end position="739"/>
    </location>
</feature>
<dbReference type="SUPFAM" id="SSF49373">
    <property type="entry name" value="Invasin/intimin cell-adhesion fragments"/>
    <property type="match status" value="1"/>
</dbReference>
<evidence type="ECO:0000256" key="1">
    <source>
        <dbReference type="SAM" id="MobiDB-lite"/>
    </source>
</evidence>
<sequence>MYVDLGRKLKLDYVKVLFNRMWHGTNKLYVSDDAVHWTAVLSGNGAEYDYMKDKTATDGERQPNELGALLPEGTEGRYVRLTARDWANVYEWQVYSSQPIAAESILVRGPAKLEVVNGLSMKMNAEVQPSTATESSVTWSVYAKNGSPGAAVIDPATGLLTAKSPGIVTVEATAADGSGITGSTDVVILPEAEVWREIEMAFESGKSYGDPFLDVDVTATFTGPNGEVLTRPAFWDGGNTWKVRFAPTAPGKWKVTTVSNDIGDEGLNRTAPVAFTAVPYEGTLEIYKRGFLTTGENKRYFMYHDQTPFFYLGDTHWLMPDEEFESSNVDGIDSQFKYAVDHRVSQGYTVYQSEPLYANGIGLNVARGIQSDSLAKLADIDRKFQYVADAGLVHANAALTFHSVLNVTDPDLLQRLGRYWQARYGAYPVLWTTAQEVDPPVFNSDDKYWHFVAQGIHDSDSYKQPLTAHMAVVPTFETTWGDKPYHSWFAAQILTFTKELFASYMAFPIIKPIITYESAYEHNGVTSDKARTAPYIAFQNGSFGFGYGAQGVWAIQHSPDDWFHYGPYYRWFDGLQATAGSQMTYFKRFYSDMEWWKLTPVFSDTSYADFAADAQSFLSTIGNHTYVAYFADSSKKTGKLKRMGNTTYKAQWYNTRTGEYTLISDQVVPINGGVDRSREAGQARLDIAGRLGPIRRCTQAHGIQREQCDNDFYAAWQTSDDGESCRQRQDERRELERGQSGRLGYRSGFD</sequence>
<dbReference type="SUPFAM" id="SSF49785">
    <property type="entry name" value="Galactose-binding domain-like"/>
    <property type="match status" value="1"/>
</dbReference>
<dbReference type="AlphaFoldDB" id="A0A9X4KTI0"/>
<dbReference type="PROSITE" id="PS50022">
    <property type="entry name" value="FA58C_3"/>
    <property type="match status" value="1"/>
</dbReference>
<feature type="domain" description="F5/8 type C" evidence="2">
    <location>
        <begin position="1"/>
        <end position="102"/>
    </location>
</feature>